<feature type="transmembrane region" description="Helical" evidence="1">
    <location>
        <begin position="177"/>
        <end position="197"/>
    </location>
</feature>
<feature type="transmembrane region" description="Helical" evidence="1">
    <location>
        <begin position="150"/>
        <end position="171"/>
    </location>
</feature>
<sequence>MDNRVSVEVQKMFTTLSSRMHPEAWKRSVVVLTFANFFVQLQNVPPSTQEEEEKEMREEIKTFEDLISKAVSNKEVFSGVPFCIAGKANKNLRKLPTTNDWLLDLWKICLRHCSDEARSFFTSYTTIAIIAGLVLVGTLVFVGGYFIAPAAVPAVAAAASVATIGSTALGASLQAKIGIGLVGSTLAVGTAIILSFMQEKETKEKKKDD</sequence>
<evidence type="ECO:0008006" key="3">
    <source>
        <dbReference type="Google" id="ProtNLM"/>
    </source>
</evidence>
<feature type="transmembrane region" description="Helical" evidence="1">
    <location>
        <begin position="121"/>
        <end position="143"/>
    </location>
</feature>
<proteinExistence type="predicted"/>
<dbReference type="Gene3D" id="3.40.50.300">
    <property type="entry name" value="P-loop containing nucleotide triphosphate hydrolases"/>
    <property type="match status" value="1"/>
</dbReference>
<reference evidence="2" key="1">
    <citation type="submission" date="2017-05" db="UniProtKB">
        <authorList>
            <consortium name="EnsemblMetazoa"/>
        </authorList>
    </citation>
    <scope>IDENTIFICATION</scope>
</reference>
<dbReference type="EnsemblMetazoa" id="Aqu2.1.25032_001">
    <property type="protein sequence ID" value="Aqu2.1.25032_001"/>
    <property type="gene ID" value="Aqu2.1.25032"/>
</dbReference>
<accession>A0A1X7UC43</accession>
<name>A0A1X7UC43_AMPQE</name>
<dbReference type="InterPro" id="IPR027417">
    <property type="entry name" value="P-loop_NTPase"/>
</dbReference>
<keyword evidence="1" id="KW-0472">Membrane</keyword>
<keyword evidence="1" id="KW-0812">Transmembrane</keyword>
<keyword evidence="1" id="KW-1133">Transmembrane helix</keyword>
<evidence type="ECO:0000313" key="2">
    <source>
        <dbReference type="EnsemblMetazoa" id="Aqu2.1.25032_001"/>
    </source>
</evidence>
<organism evidence="2">
    <name type="scientific">Amphimedon queenslandica</name>
    <name type="common">Sponge</name>
    <dbReference type="NCBI Taxonomy" id="400682"/>
    <lineage>
        <taxon>Eukaryota</taxon>
        <taxon>Metazoa</taxon>
        <taxon>Porifera</taxon>
        <taxon>Demospongiae</taxon>
        <taxon>Heteroscleromorpha</taxon>
        <taxon>Haplosclerida</taxon>
        <taxon>Niphatidae</taxon>
        <taxon>Amphimedon</taxon>
    </lineage>
</organism>
<protein>
    <recommendedName>
        <fullName evidence="3">Transmembrane protein</fullName>
    </recommendedName>
</protein>
<dbReference type="AlphaFoldDB" id="A0A1X7UC43"/>
<dbReference type="InParanoid" id="A0A1X7UC43"/>
<evidence type="ECO:0000256" key="1">
    <source>
        <dbReference type="SAM" id="Phobius"/>
    </source>
</evidence>